<keyword evidence="4" id="KW-1185">Reference proteome</keyword>
<dbReference type="EMBL" id="BMLY01000002">
    <property type="protein sequence ID" value="GGP26052.1"/>
    <property type="molecule type" value="Genomic_DNA"/>
</dbReference>
<keyword evidence="2" id="KW-0732">Signal</keyword>
<dbReference type="Proteomes" id="UP000621859">
    <property type="component" value="Unassembled WGS sequence"/>
</dbReference>
<protein>
    <recommendedName>
        <fullName evidence="5">DUF3106 domain-containing protein</fullName>
    </recommendedName>
</protein>
<feature type="region of interest" description="Disordered" evidence="1">
    <location>
        <begin position="75"/>
        <end position="97"/>
    </location>
</feature>
<evidence type="ECO:0000256" key="1">
    <source>
        <dbReference type="SAM" id="MobiDB-lite"/>
    </source>
</evidence>
<name>A0ABQ2PKB2_9NEIS</name>
<proteinExistence type="predicted"/>
<sequence>MVQYASYRTRLTLVAGILLATLLIAPAAYADPAEWAGLDPAQREVLAPVAGQWDQLPEDSKTTLMRVAKRYENLSPEQQDRVRDRIGQWASMSHEERERARENYRKFKAMSPAQRQQLIQHTNANTNVAPHPNPVTHAAGAKR</sequence>
<accession>A0ABQ2PKB2</accession>
<dbReference type="InterPro" id="IPR021455">
    <property type="entry name" value="DUF3106"/>
</dbReference>
<organism evidence="3 4">
    <name type="scientific">Silvimonas amylolytica</name>
    <dbReference type="NCBI Taxonomy" id="449663"/>
    <lineage>
        <taxon>Bacteria</taxon>
        <taxon>Pseudomonadati</taxon>
        <taxon>Pseudomonadota</taxon>
        <taxon>Betaproteobacteria</taxon>
        <taxon>Neisseriales</taxon>
        <taxon>Chitinibacteraceae</taxon>
        <taxon>Silvimonas</taxon>
    </lineage>
</organism>
<dbReference type="RefSeq" id="WP_188692218.1">
    <property type="nucleotide sequence ID" value="NZ_BMLY01000002.1"/>
</dbReference>
<dbReference type="Pfam" id="PF11304">
    <property type="entry name" value="DUF3106"/>
    <property type="match status" value="1"/>
</dbReference>
<feature type="signal peptide" evidence="2">
    <location>
        <begin position="1"/>
        <end position="30"/>
    </location>
</feature>
<evidence type="ECO:0000313" key="4">
    <source>
        <dbReference type="Proteomes" id="UP000621859"/>
    </source>
</evidence>
<feature type="chain" id="PRO_5046023355" description="DUF3106 domain-containing protein" evidence="2">
    <location>
        <begin position="31"/>
        <end position="143"/>
    </location>
</feature>
<reference evidence="4" key="1">
    <citation type="journal article" date="2019" name="Int. J. Syst. Evol. Microbiol.">
        <title>The Global Catalogue of Microorganisms (GCM) 10K type strain sequencing project: providing services to taxonomists for standard genome sequencing and annotation.</title>
        <authorList>
            <consortium name="The Broad Institute Genomics Platform"/>
            <consortium name="The Broad Institute Genome Sequencing Center for Infectious Disease"/>
            <person name="Wu L."/>
            <person name="Ma J."/>
        </authorList>
    </citation>
    <scope>NUCLEOTIDE SEQUENCE [LARGE SCALE GENOMIC DNA]</scope>
    <source>
        <strain evidence="4">CGMCC 1.8860</strain>
    </source>
</reference>
<evidence type="ECO:0000313" key="3">
    <source>
        <dbReference type="EMBL" id="GGP26052.1"/>
    </source>
</evidence>
<evidence type="ECO:0000256" key="2">
    <source>
        <dbReference type="SAM" id="SignalP"/>
    </source>
</evidence>
<gene>
    <name evidence="3" type="ORF">GCM10010971_18710</name>
</gene>
<evidence type="ECO:0008006" key="5">
    <source>
        <dbReference type="Google" id="ProtNLM"/>
    </source>
</evidence>
<feature type="region of interest" description="Disordered" evidence="1">
    <location>
        <begin position="109"/>
        <end position="143"/>
    </location>
</feature>
<feature type="compositionally biased region" description="Polar residues" evidence="1">
    <location>
        <begin position="113"/>
        <end position="128"/>
    </location>
</feature>
<comment type="caution">
    <text evidence="3">The sequence shown here is derived from an EMBL/GenBank/DDBJ whole genome shotgun (WGS) entry which is preliminary data.</text>
</comment>